<dbReference type="InterPro" id="IPR038072">
    <property type="entry name" value="GspK_central_sf"/>
</dbReference>
<accession>A0A6B8M9M8</accession>
<evidence type="ECO:0000256" key="5">
    <source>
        <dbReference type="ARBA" id="ARBA00022519"/>
    </source>
</evidence>
<evidence type="ECO:0000256" key="2">
    <source>
        <dbReference type="ARBA" id="ARBA00007246"/>
    </source>
</evidence>
<dbReference type="Pfam" id="PF21687">
    <property type="entry name" value="T2SSK_1st"/>
    <property type="match status" value="1"/>
</dbReference>
<dbReference type="PANTHER" id="PTHR38831:SF2">
    <property type="entry name" value="TYPE II SECRETION SYSTEM PROTEIN K"/>
    <property type="match status" value="1"/>
</dbReference>
<organism evidence="11 12">
    <name type="scientific">Methylocystis parvus</name>
    <dbReference type="NCBI Taxonomy" id="134"/>
    <lineage>
        <taxon>Bacteria</taxon>
        <taxon>Pseudomonadati</taxon>
        <taxon>Pseudomonadota</taxon>
        <taxon>Alphaproteobacteria</taxon>
        <taxon>Hyphomicrobiales</taxon>
        <taxon>Methylocystaceae</taxon>
        <taxon>Methylocystis</taxon>
    </lineage>
</organism>
<sequence length="284" mass="30120">MTNGRLRLQTAHNIASATEAGFIAESAINLATLALLAKKDAVSAQTGDVEVYDGAPRFCVLDRAAVALSVEEEGGKIDINAAPPELLQTVLLGLGLDERAAQQTAKAIVAFRTAPAGIRQIRATISSDKPIEPKEGLFETVLELDQVSGVSPALFRDLIPFVTVSSKSPGVDARTAPPALFAALAGYPLQQVRALIAAPYPNGLNRNDPRFPANFKQPTEHGAYLIHAEAVLATGQTVAKDALLDLRPASNKPFAFKEIRRGQSRYVDHLRNIIAANGAGVPDC</sequence>
<dbReference type="Proteomes" id="UP000422569">
    <property type="component" value="Chromosome"/>
</dbReference>
<keyword evidence="7" id="KW-0653">Protein transport</keyword>
<evidence type="ECO:0000259" key="10">
    <source>
        <dbReference type="Pfam" id="PF21687"/>
    </source>
</evidence>
<dbReference type="GO" id="GO:0005886">
    <property type="term" value="C:plasma membrane"/>
    <property type="evidence" value="ECO:0007669"/>
    <property type="project" value="UniProtKB-SubCell"/>
</dbReference>
<dbReference type="PANTHER" id="PTHR38831">
    <property type="entry name" value="TYPE II SECRETION SYSTEM PROTEIN K"/>
    <property type="match status" value="1"/>
</dbReference>
<evidence type="ECO:0000256" key="9">
    <source>
        <dbReference type="ARBA" id="ARBA00023136"/>
    </source>
</evidence>
<dbReference type="GO" id="GO:0009306">
    <property type="term" value="P:protein secretion"/>
    <property type="evidence" value="ECO:0007669"/>
    <property type="project" value="InterPro"/>
</dbReference>
<dbReference type="InterPro" id="IPR005628">
    <property type="entry name" value="GspK"/>
</dbReference>
<comment type="similarity">
    <text evidence="2">Belongs to the GSP K family.</text>
</comment>
<protein>
    <submittedName>
        <fullName evidence="11">General secretion pathway protein GspK</fullName>
    </submittedName>
</protein>
<dbReference type="AlphaFoldDB" id="A0A6B8M9M8"/>
<dbReference type="InterPro" id="IPR049031">
    <property type="entry name" value="T2SSK_SAM-like_1st"/>
</dbReference>
<name>A0A6B8M9M8_9HYPH</name>
<proteinExistence type="inferred from homology"/>
<keyword evidence="12" id="KW-1185">Reference proteome</keyword>
<evidence type="ECO:0000313" key="12">
    <source>
        <dbReference type="Proteomes" id="UP000422569"/>
    </source>
</evidence>
<keyword evidence="9" id="KW-0472">Membrane</keyword>
<evidence type="ECO:0000256" key="4">
    <source>
        <dbReference type="ARBA" id="ARBA00022475"/>
    </source>
</evidence>
<gene>
    <name evidence="11" type="ORF">F7D14_00250</name>
</gene>
<evidence type="ECO:0000256" key="1">
    <source>
        <dbReference type="ARBA" id="ARBA00004533"/>
    </source>
</evidence>
<evidence type="ECO:0000256" key="7">
    <source>
        <dbReference type="ARBA" id="ARBA00022927"/>
    </source>
</evidence>
<evidence type="ECO:0000256" key="3">
    <source>
        <dbReference type="ARBA" id="ARBA00022448"/>
    </source>
</evidence>
<dbReference type="EMBL" id="CP044331">
    <property type="protein sequence ID" value="QGM99461.1"/>
    <property type="molecule type" value="Genomic_DNA"/>
</dbReference>
<keyword evidence="8" id="KW-1133">Transmembrane helix</keyword>
<evidence type="ECO:0000313" key="11">
    <source>
        <dbReference type="EMBL" id="QGM99461.1"/>
    </source>
</evidence>
<reference evidence="11 12" key="1">
    <citation type="submission" date="2019-09" db="EMBL/GenBank/DDBJ databases">
        <title>Isolation and complete genome sequencing of Methylocystis species.</title>
        <authorList>
            <person name="Rumah B.L."/>
            <person name="Stead C.E."/>
            <person name="Stevens B.C."/>
            <person name="Minton N.P."/>
            <person name="Grosse-Honebrink A."/>
            <person name="Zhang Y."/>
        </authorList>
    </citation>
    <scope>NUCLEOTIDE SEQUENCE [LARGE SCALE GENOMIC DNA]</scope>
    <source>
        <strain evidence="11 12">BRCS2</strain>
    </source>
</reference>
<dbReference type="SUPFAM" id="SSF158544">
    <property type="entry name" value="GspK insert domain-like"/>
    <property type="match status" value="1"/>
</dbReference>
<evidence type="ECO:0000256" key="6">
    <source>
        <dbReference type="ARBA" id="ARBA00022692"/>
    </source>
</evidence>
<keyword evidence="3" id="KW-0813">Transport</keyword>
<evidence type="ECO:0000256" key="8">
    <source>
        <dbReference type="ARBA" id="ARBA00022989"/>
    </source>
</evidence>
<keyword evidence="5" id="KW-0997">Cell inner membrane</keyword>
<comment type="subcellular location">
    <subcellularLocation>
        <location evidence="1">Cell inner membrane</location>
    </subcellularLocation>
</comment>
<keyword evidence="6" id="KW-0812">Transmembrane</keyword>
<dbReference type="Gene3D" id="1.10.40.60">
    <property type="entry name" value="EpsJ-like"/>
    <property type="match status" value="1"/>
</dbReference>
<dbReference type="KEGG" id="mpar:F7D14_00250"/>
<keyword evidence="4" id="KW-1003">Cell membrane</keyword>
<feature type="domain" description="T2SS protein K first SAM-like" evidence="10">
    <location>
        <begin position="79"/>
        <end position="164"/>
    </location>
</feature>